<organism evidence="5 6">
    <name type="scientific">Sinocyclocheilus anshuiensis</name>
    <dbReference type="NCBI Taxonomy" id="1608454"/>
    <lineage>
        <taxon>Eukaryota</taxon>
        <taxon>Metazoa</taxon>
        <taxon>Chordata</taxon>
        <taxon>Craniata</taxon>
        <taxon>Vertebrata</taxon>
        <taxon>Euteleostomi</taxon>
        <taxon>Actinopterygii</taxon>
        <taxon>Neopterygii</taxon>
        <taxon>Teleostei</taxon>
        <taxon>Ostariophysi</taxon>
        <taxon>Cypriniformes</taxon>
        <taxon>Cyprinidae</taxon>
        <taxon>Cyprininae</taxon>
        <taxon>Sinocyclocheilus</taxon>
    </lineage>
</organism>
<dbReference type="Proteomes" id="UP000472260">
    <property type="component" value="Unassembled WGS sequence"/>
</dbReference>
<keyword evidence="3" id="KW-0342">GTP-binding</keyword>
<dbReference type="Gene3D" id="3.40.50.300">
    <property type="entry name" value="P-loop containing nucleotide triphosphate hydrolases"/>
    <property type="match status" value="1"/>
</dbReference>
<dbReference type="InterPro" id="IPR006703">
    <property type="entry name" value="G_AIG1"/>
</dbReference>
<evidence type="ECO:0000259" key="4">
    <source>
        <dbReference type="PROSITE" id="PS51720"/>
    </source>
</evidence>
<protein>
    <recommendedName>
        <fullName evidence="4">AIG1-type G domain-containing protein</fullName>
    </recommendedName>
</protein>
<proteinExistence type="inferred from homology"/>
<dbReference type="InterPro" id="IPR045058">
    <property type="entry name" value="GIMA/IAN/Toc"/>
</dbReference>
<dbReference type="InterPro" id="IPR027417">
    <property type="entry name" value="P-loop_NTPase"/>
</dbReference>
<keyword evidence="2" id="KW-0547">Nucleotide-binding</keyword>
<dbReference type="AlphaFoldDB" id="A0A671NM86"/>
<evidence type="ECO:0000256" key="1">
    <source>
        <dbReference type="ARBA" id="ARBA00008535"/>
    </source>
</evidence>
<accession>A0A671NM86</accession>
<evidence type="ECO:0000313" key="6">
    <source>
        <dbReference type="Proteomes" id="UP000472260"/>
    </source>
</evidence>
<dbReference type="FunFam" id="3.40.50.300:FF:000366">
    <property type="entry name" value="GTPase, IMAP family member 2"/>
    <property type="match status" value="1"/>
</dbReference>
<dbReference type="CDD" id="cd01852">
    <property type="entry name" value="AIG1"/>
    <property type="match status" value="1"/>
</dbReference>
<dbReference type="Pfam" id="PF04548">
    <property type="entry name" value="AIG1"/>
    <property type="match status" value="1"/>
</dbReference>
<sequence>CVLLMEEDLRIVLLGKTRSGKSSTGNTILGRDVFRVSNYAGPTTRQCLQRRTTNGANGISVIDTPGLFHTSMTEKQLKAEIEKSLQMSAPGPHAFLLVIRLGRFTEEEKNTVKWIQENFGEDVKRFAMLLFTGADQLNKPLEELLQENPELQKLVADYGGRYHAFNNVENNDQAQVNELLEKINNTIVEINKKGCYTIEMFKKTRRKTFMIKMLKIFGLRKSLWTPHTQHTLSLNCCPLASATEH</sequence>
<reference evidence="5" key="1">
    <citation type="submission" date="2025-08" db="UniProtKB">
        <authorList>
            <consortium name="Ensembl"/>
        </authorList>
    </citation>
    <scope>IDENTIFICATION</scope>
</reference>
<name>A0A671NM86_9TELE</name>
<dbReference type="PANTHER" id="PTHR10903">
    <property type="entry name" value="GTPASE, IMAP FAMILY MEMBER-RELATED"/>
    <property type="match status" value="1"/>
</dbReference>
<dbReference type="PANTHER" id="PTHR10903:SF188">
    <property type="entry name" value="GTPASE IMAP FAMILY MEMBER 2-LIKE-RELATED"/>
    <property type="match status" value="1"/>
</dbReference>
<evidence type="ECO:0000256" key="2">
    <source>
        <dbReference type="ARBA" id="ARBA00022741"/>
    </source>
</evidence>
<comment type="similarity">
    <text evidence="1">Belongs to the TRAFAC class TrmE-Era-EngA-EngB-Septin-like GTPase superfamily. AIG1/Toc34/Toc159-like paraseptin GTPase family. IAN subfamily.</text>
</comment>
<dbReference type="SUPFAM" id="SSF52540">
    <property type="entry name" value="P-loop containing nucleoside triphosphate hydrolases"/>
    <property type="match status" value="1"/>
</dbReference>
<reference evidence="5" key="2">
    <citation type="submission" date="2025-09" db="UniProtKB">
        <authorList>
            <consortium name="Ensembl"/>
        </authorList>
    </citation>
    <scope>IDENTIFICATION</scope>
</reference>
<feature type="domain" description="AIG1-type G" evidence="4">
    <location>
        <begin position="6"/>
        <end position="205"/>
    </location>
</feature>
<evidence type="ECO:0000313" key="5">
    <source>
        <dbReference type="Ensembl" id="ENSSANP00000045907.1"/>
    </source>
</evidence>
<dbReference type="GO" id="GO:0005525">
    <property type="term" value="F:GTP binding"/>
    <property type="evidence" value="ECO:0007669"/>
    <property type="project" value="UniProtKB-KW"/>
</dbReference>
<dbReference type="PROSITE" id="PS51720">
    <property type="entry name" value="G_AIG1"/>
    <property type="match status" value="1"/>
</dbReference>
<keyword evidence="6" id="KW-1185">Reference proteome</keyword>
<evidence type="ECO:0000256" key="3">
    <source>
        <dbReference type="ARBA" id="ARBA00023134"/>
    </source>
</evidence>
<dbReference type="Ensembl" id="ENSSANT00000048843.1">
    <property type="protein sequence ID" value="ENSSANP00000045907.1"/>
    <property type="gene ID" value="ENSSANG00000023222.1"/>
</dbReference>